<keyword evidence="7" id="KW-1185">Reference proteome</keyword>
<feature type="signal peptide" evidence="4">
    <location>
        <begin position="1"/>
        <end position="20"/>
    </location>
</feature>
<sequence length="415" mass="46960">MNTIITTITVALSCASSAAAAVIQVSGYEGKTVTVPCPYDAGFESYEKYLCRSDCRQDADVLVRSTETTKGRYSTIDDKKKRIFTTAISNLSSKDEGRYWCGVTKTGFDKYPSEVSLEVNKTHNISASVGYPLTFSCPHSRRHQDSRKFLCKGAQRSSCTDMLSQRRFTLQDDESSTFFVVMVTKLEDSDDGTYWCGSDSKWIAGNYTKIELSLDMYVFLTEWCCVNTIKMRGIVGNSLILPCLYPPQHWNNDKFLCKGEQRDNCSDVLLSESRFTLQVDKSSSFFLVNITKLEEGDAGTYWCGSDSKWSAGNYTKIELSVGKTASATNKTFLQQYIPHLTQREFEDKLETFCKQLNHETTKLILSSHFSRYELCDQSKGNSNKYSIYDDQKALTFTVTISHLRFDDAGKYWCGV</sequence>
<evidence type="ECO:0000313" key="7">
    <source>
        <dbReference type="Proteomes" id="UP000028760"/>
    </source>
</evidence>
<dbReference type="InterPro" id="IPR036179">
    <property type="entry name" value="Ig-like_dom_sf"/>
</dbReference>
<dbReference type="PANTHER" id="PTHR11860:SF118">
    <property type="entry name" value="CMRF35-LIKE MOLECULE 3-RELATED"/>
    <property type="match status" value="1"/>
</dbReference>
<feature type="chain" id="PRO_5046886339" description="Immunoglobulin domain-containing protein" evidence="4">
    <location>
        <begin position="21"/>
        <end position="415"/>
    </location>
</feature>
<accession>A0A096MB32</accession>
<dbReference type="AlphaFoldDB" id="A0A096MB32"/>
<reference evidence="6" key="3">
    <citation type="submission" date="2025-09" db="UniProtKB">
        <authorList>
            <consortium name="Ensembl"/>
        </authorList>
    </citation>
    <scope>IDENTIFICATION</scope>
</reference>
<dbReference type="CDD" id="cd05716">
    <property type="entry name" value="IgV_pIgR_like"/>
    <property type="match status" value="1"/>
</dbReference>
<evidence type="ECO:0000259" key="5">
    <source>
        <dbReference type="SMART" id="SM00409"/>
    </source>
</evidence>
<dbReference type="InterPro" id="IPR003599">
    <property type="entry name" value="Ig_sub"/>
</dbReference>
<protein>
    <recommendedName>
        <fullName evidence="5">Immunoglobulin domain-containing protein</fullName>
    </recommendedName>
</protein>
<name>A0A096MB32_POEFO</name>
<keyword evidence="4" id="KW-0732">Signal</keyword>
<dbReference type="EMBL" id="AYCK01019198">
    <property type="status" value="NOT_ANNOTATED_CDS"/>
    <property type="molecule type" value="Genomic_DNA"/>
</dbReference>
<evidence type="ECO:0000256" key="3">
    <source>
        <dbReference type="ARBA" id="ARBA00023136"/>
    </source>
</evidence>
<keyword evidence="2" id="KW-0812">Transmembrane</keyword>
<reference evidence="6" key="2">
    <citation type="submission" date="2025-08" db="UniProtKB">
        <authorList>
            <consortium name="Ensembl"/>
        </authorList>
    </citation>
    <scope>IDENTIFICATION</scope>
</reference>
<evidence type="ECO:0000256" key="1">
    <source>
        <dbReference type="ARBA" id="ARBA00004370"/>
    </source>
</evidence>
<dbReference type="Pfam" id="PF07686">
    <property type="entry name" value="V-set"/>
    <property type="match status" value="2"/>
</dbReference>
<comment type="subcellular location">
    <subcellularLocation>
        <location evidence="1">Membrane</location>
    </subcellularLocation>
</comment>
<dbReference type="Proteomes" id="UP000028760">
    <property type="component" value="Unassembled WGS sequence"/>
</dbReference>
<dbReference type="Ensembl" id="ENSPFOT00000027348.1">
    <property type="protein sequence ID" value="ENSPFOP00000028623.1"/>
    <property type="gene ID" value="ENSPFOG00000024113.1"/>
</dbReference>
<dbReference type="InterPro" id="IPR013783">
    <property type="entry name" value="Ig-like_fold"/>
</dbReference>
<organism evidence="6 7">
    <name type="scientific">Poecilia formosa</name>
    <name type="common">Amazon molly</name>
    <name type="synonym">Limia formosa</name>
    <dbReference type="NCBI Taxonomy" id="48698"/>
    <lineage>
        <taxon>Eukaryota</taxon>
        <taxon>Metazoa</taxon>
        <taxon>Chordata</taxon>
        <taxon>Craniata</taxon>
        <taxon>Vertebrata</taxon>
        <taxon>Euteleostomi</taxon>
        <taxon>Actinopterygii</taxon>
        <taxon>Neopterygii</taxon>
        <taxon>Teleostei</taxon>
        <taxon>Neoteleostei</taxon>
        <taxon>Acanthomorphata</taxon>
        <taxon>Ovalentaria</taxon>
        <taxon>Atherinomorphae</taxon>
        <taxon>Cyprinodontiformes</taxon>
        <taxon>Poeciliidae</taxon>
        <taxon>Poeciliinae</taxon>
        <taxon>Poecilia</taxon>
    </lineage>
</organism>
<dbReference type="SUPFAM" id="SSF48726">
    <property type="entry name" value="Immunoglobulin"/>
    <property type="match status" value="4"/>
</dbReference>
<dbReference type="Gene3D" id="2.60.40.10">
    <property type="entry name" value="Immunoglobulins"/>
    <property type="match status" value="4"/>
</dbReference>
<evidence type="ECO:0000313" key="6">
    <source>
        <dbReference type="Ensembl" id="ENSPFOP00000028623.1"/>
    </source>
</evidence>
<keyword evidence="3" id="KW-0472">Membrane</keyword>
<dbReference type="EMBL" id="AYCK01019199">
    <property type="status" value="NOT_ANNOTATED_CDS"/>
    <property type="molecule type" value="Genomic_DNA"/>
</dbReference>
<dbReference type="SMART" id="SM00409">
    <property type="entry name" value="IG"/>
    <property type="match status" value="3"/>
</dbReference>
<dbReference type="GO" id="GO:0004888">
    <property type="term" value="F:transmembrane signaling receptor activity"/>
    <property type="evidence" value="ECO:0007669"/>
    <property type="project" value="TreeGrafter"/>
</dbReference>
<dbReference type="PANTHER" id="PTHR11860">
    <property type="entry name" value="POLYMERIC-IMMUNOGLOBULIN RECEPTOR"/>
    <property type="match status" value="1"/>
</dbReference>
<reference evidence="7" key="1">
    <citation type="submission" date="2013-10" db="EMBL/GenBank/DDBJ databases">
        <authorList>
            <person name="Schartl M."/>
            <person name="Warren W."/>
        </authorList>
    </citation>
    <scope>NUCLEOTIDE SEQUENCE [LARGE SCALE GENOMIC DNA]</scope>
    <source>
        <strain evidence="7">female</strain>
    </source>
</reference>
<evidence type="ECO:0000256" key="2">
    <source>
        <dbReference type="ARBA" id="ARBA00022692"/>
    </source>
</evidence>
<dbReference type="GO" id="GO:0005886">
    <property type="term" value="C:plasma membrane"/>
    <property type="evidence" value="ECO:0007669"/>
    <property type="project" value="TreeGrafter"/>
</dbReference>
<feature type="domain" description="Immunoglobulin" evidence="5">
    <location>
        <begin position="122"/>
        <end position="213"/>
    </location>
</feature>
<feature type="domain" description="Immunoglobulin" evidence="5">
    <location>
        <begin position="228"/>
        <end position="322"/>
    </location>
</feature>
<proteinExistence type="predicted"/>
<dbReference type="GeneTree" id="ENSGT00950000182977"/>
<evidence type="ECO:0000256" key="4">
    <source>
        <dbReference type="SAM" id="SignalP"/>
    </source>
</evidence>
<feature type="domain" description="Immunoglobulin" evidence="5">
    <location>
        <begin position="22"/>
        <end position="120"/>
    </location>
</feature>
<dbReference type="InterPro" id="IPR013106">
    <property type="entry name" value="Ig_V-set"/>
</dbReference>
<dbReference type="InterPro" id="IPR050671">
    <property type="entry name" value="CD300_family_receptors"/>
</dbReference>